<keyword evidence="1" id="KW-0542">Nucleomorph</keyword>
<protein>
    <submittedName>
        <fullName evidence="1">Uncharacterized protein</fullName>
    </submittedName>
</protein>
<accession>A9BL74</accession>
<organism evidence="1 2">
    <name type="scientific">Hemiselmis andersenii</name>
    <name type="common">Cryptophyte alga</name>
    <dbReference type="NCBI Taxonomy" id="464988"/>
    <lineage>
        <taxon>Eukaryota</taxon>
        <taxon>Cryptophyceae</taxon>
        <taxon>Cryptomonadales</taxon>
        <taxon>Hemiselmidaceae</taxon>
        <taxon>Hemiselmis</taxon>
    </lineage>
</organism>
<dbReference type="EMBL" id="CP000883">
    <property type="protein sequence ID" value="ABW98257.1"/>
    <property type="molecule type" value="Genomic_DNA"/>
</dbReference>
<name>A9BL74_HEMAN</name>
<dbReference type="GeneID" id="5739498"/>
<sequence>MKNYQIGLNFFIKAIKKEKILIFSSLNQNKKILNFVVQSLIRKNLLKVQKKEIVFSENFLPENLGNFFFQSFFHQEIFFQKNKNDKKFVFEILKNFLKMKKFSNSKKAKTLIIMNGLENLTIEEQEKLFSLLPNMIEDYWIILNVLKIENVLEIFREIFFFPTDSIFKLKKNNRKLYKKKLKNRLLKKDFIKFSNYWKEKNFNFFFFFFLKKNFKENIANKSLRDFSYLFSLFLEFLKKILKNKYSEKENQPEFFFFDELYFSKNLLL</sequence>
<evidence type="ECO:0000313" key="1">
    <source>
        <dbReference type="EMBL" id="ABW98257.1"/>
    </source>
</evidence>
<geneLocation type="nucleomorph" evidence="1"/>
<dbReference type="RefSeq" id="XP_001712582.1">
    <property type="nucleotide sequence ID" value="XM_001712530.1"/>
</dbReference>
<proteinExistence type="predicted"/>
<evidence type="ECO:0000313" key="2">
    <source>
        <dbReference type="Proteomes" id="UP000243127"/>
    </source>
</evidence>
<reference evidence="1 2" key="1">
    <citation type="journal article" date="2007" name="Proc. Natl. Acad. Sci. U.S.A.">
        <title>Nucleomorph genome of Hemiselmis andersenii reveals complete intron loss and compaction as a driver of protein structure and function.</title>
        <authorList>
            <person name="Lane C.E."/>
            <person name="van den Heuvel K."/>
            <person name="Kozera C."/>
            <person name="Curtis B.A."/>
            <person name="Parsons B.J."/>
            <person name="Bowman S."/>
            <person name="Archibald J.M."/>
        </authorList>
    </citation>
    <scope>NUCLEOTIDE SEQUENCE [LARGE SCALE GENOMIC DNA]</scope>
    <source>
        <strain evidence="1 2">CCMP644</strain>
    </source>
</reference>
<dbReference type="Proteomes" id="UP000243127">
    <property type="component" value="Nucleomorph 3"/>
</dbReference>
<gene>
    <name evidence="1" type="ORF">HAN_3g455</name>
</gene>
<dbReference type="AlphaFoldDB" id="A9BL74"/>